<keyword evidence="6 9" id="KW-0456">Lyase</keyword>
<dbReference type="EC" id="4.1.1.19" evidence="3"/>
<evidence type="ECO:0000256" key="2">
    <source>
        <dbReference type="ARBA" id="ARBA00008611"/>
    </source>
</evidence>
<dbReference type="SFLD" id="SFLDG01170">
    <property type="entry name" value="Pyruvoyl-dependent_arginine_de"/>
    <property type="match status" value="1"/>
</dbReference>
<dbReference type="Pfam" id="PF01862">
    <property type="entry name" value="PvlArgDC"/>
    <property type="match status" value="1"/>
</dbReference>
<keyword evidence="5" id="KW-0210">Decarboxylase</keyword>
<evidence type="ECO:0000313" key="10">
    <source>
        <dbReference type="Proteomes" id="UP001165427"/>
    </source>
</evidence>
<dbReference type="GO" id="GO:0006527">
    <property type="term" value="P:L-arginine catabolic process"/>
    <property type="evidence" value="ECO:0007669"/>
    <property type="project" value="InterPro"/>
</dbReference>
<dbReference type="PANTHER" id="PTHR40438">
    <property type="entry name" value="PYRUVOYL-DEPENDENT ARGININE DECARBOXYLASE"/>
    <property type="match status" value="1"/>
</dbReference>
<dbReference type="PANTHER" id="PTHR40438:SF1">
    <property type="entry name" value="PYRUVOYL-DEPENDENT ARGININE DECARBOXYLASE"/>
    <property type="match status" value="1"/>
</dbReference>
<dbReference type="GO" id="GO:0008792">
    <property type="term" value="F:arginine decarboxylase activity"/>
    <property type="evidence" value="ECO:0007669"/>
    <property type="project" value="UniProtKB-EC"/>
</dbReference>
<dbReference type="InterPro" id="IPR016104">
    <property type="entry name" value="Pyr-dep_his/arg-deCO2ase"/>
</dbReference>
<comment type="cofactor">
    <cofactor evidence="1">
        <name>pyruvate</name>
        <dbReference type="ChEBI" id="CHEBI:15361"/>
    </cofactor>
</comment>
<comment type="caution">
    <text evidence="9">The sequence shown here is derived from an EMBL/GenBank/DDBJ whole genome shotgun (WGS) entry which is preliminary data.</text>
</comment>
<name>A0AA41R1N0_9BACT</name>
<keyword evidence="7" id="KW-0670">Pyruvate</keyword>
<dbReference type="AlphaFoldDB" id="A0AA41R1N0"/>
<evidence type="ECO:0000256" key="1">
    <source>
        <dbReference type="ARBA" id="ARBA00001928"/>
    </source>
</evidence>
<dbReference type="SUPFAM" id="SSF56271">
    <property type="entry name" value="Pyruvoyl-dependent histidine and arginine decarboxylases"/>
    <property type="match status" value="1"/>
</dbReference>
<evidence type="ECO:0000256" key="4">
    <source>
        <dbReference type="ARBA" id="ARBA00014727"/>
    </source>
</evidence>
<dbReference type="PIRSF" id="PIRSF005216">
    <property type="entry name" value="Pyruvoyl-dep_arg_deCO2ase"/>
    <property type="match status" value="1"/>
</dbReference>
<protein>
    <recommendedName>
        <fullName evidence="4">Pyruvoyl-dependent arginine decarboxylase AaxB</fullName>
        <ecNumber evidence="3">4.1.1.19</ecNumber>
    </recommendedName>
</protein>
<proteinExistence type="inferred from homology"/>
<comment type="catalytic activity">
    <reaction evidence="8">
        <text>L-arginine + H(+) = agmatine + CO2</text>
        <dbReference type="Rhea" id="RHEA:17641"/>
        <dbReference type="ChEBI" id="CHEBI:15378"/>
        <dbReference type="ChEBI" id="CHEBI:16526"/>
        <dbReference type="ChEBI" id="CHEBI:32682"/>
        <dbReference type="ChEBI" id="CHEBI:58145"/>
        <dbReference type="EC" id="4.1.1.19"/>
    </reaction>
</comment>
<keyword evidence="10" id="KW-1185">Reference proteome</keyword>
<evidence type="ECO:0000256" key="5">
    <source>
        <dbReference type="ARBA" id="ARBA00022793"/>
    </source>
</evidence>
<sequence length="185" mass="20304">MFKIVPKQMFFTKGVGHHRNKLQSFELALRDAGIEKCNLVTISSIFPPDCKIISKAEGLKLLAPGQILFVVLARESTNEPSRLVTAAVGLAQPKDKNQYGYISEHHGFGQNARQSGDFAEDLAATMLASTLGIELDPDKAWDERKQHYVAGKDRLFVSRSVAKAAHGHKDGLWTTVLACAVMVVD</sequence>
<dbReference type="Gene3D" id="3.50.20.10">
    <property type="entry name" value="Pyruvoyl-Dependent Histidine Decarboxylase, subunit B"/>
    <property type="match status" value="1"/>
</dbReference>
<dbReference type="InterPro" id="IPR016105">
    <property type="entry name" value="Pyr-dep_his/arg-deCO2ase_sand"/>
</dbReference>
<dbReference type="InterPro" id="IPR002724">
    <property type="entry name" value="Pyruvoyl-dep_arg_deCO2ase"/>
</dbReference>
<dbReference type="RefSeq" id="WP_246906428.1">
    <property type="nucleotide sequence ID" value="NZ_JALJRB010000008.1"/>
</dbReference>
<dbReference type="EMBL" id="JALJRB010000008">
    <property type="protein sequence ID" value="MCJ8500839.1"/>
    <property type="molecule type" value="Genomic_DNA"/>
</dbReference>
<accession>A0AA41R1N0</accession>
<dbReference type="HAMAP" id="MF_01404">
    <property type="entry name" value="PvlArgDC"/>
    <property type="match status" value="1"/>
</dbReference>
<dbReference type="NCBIfam" id="TIGR00286">
    <property type="entry name" value="pyruvoyl-dependent arginine decarboxylase"/>
    <property type="match status" value="1"/>
</dbReference>
<evidence type="ECO:0000256" key="3">
    <source>
        <dbReference type="ARBA" id="ARBA00012426"/>
    </source>
</evidence>
<evidence type="ECO:0000256" key="8">
    <source>
        <dbReference type="ARBA" id="ARBA00049309"/>
    </source>
</evidence>
<gene>
    <name evidence="9" type="ORF">MRX98_09675</name>
</gene>
<evidence type="ECO:0000313" key="9">
    <source>
        <dbReference type="EMBL" id="MCJ8500839.1"/>
    </source>
</evidence>
<dbReference type="Proteomes" id="UP001165427">
    <property type="component" value="Unassembled WGS sequence"/>
</dbReference>
<comment type="similarity">
    <text evidence="2">Belongs to the pyruvoyl-dependent arginine decarboxylase family.</text>
</comment>
<reference evidence="9" key="1">
    <citation type="submission" date="2022-04" db="EMBL/GenBank/DDBJ databases">
        <title>Desulfatitalea alkaliphila sp. nov., a novel anaerobic sulfate-reducing bacterium isolated from terrestrial mud volcano, Taman Peninsula, Russia.</title>
        <authorList>
            <person name="Khomyakova M.A."/>
            <person name="Merkel A.Y."/>
            <person name="Slobodkin A.I."/>
        </authorList>
    </citation>
    <scope>NUCLEOTIDE SEQUENCE</scope>
    <source>
        <strain evidence="9">M08but</strain>
    </source>
</reference>
<evidence type="ECO:0000256" key="7">
    <source>
        <dbReference type="ARBA" id="ARBA00023317"/>
    </source>
</evidence>
<evidence type="ECO:0000256" key="6">
    <source>
        <dbReference type="ARBA" id="ARBA00023239"/>
    </source>
</evidence>
<organism evidence="9 10">
    <name type="scientific">Desulfatitalea alkaliphila</name>
    <dbReference type="NCBI Taxonomy" id="2929485"/>
    <lineage>
        <taxon>Bacteria</taxon>
        <taxon>Pseudomonadati</taxon>
        <taxon>Thermodesulfobacteriota</taxon>
        <taxon>Desulfobacteria</taxon>
        <taxon>Desulfobacterales</taxon>
        <taxon>Desulfosarcinaceae</taxon>
        <taxon>Desulfatitalea</taxon>
    </lineage>
</organism>
<dbReference type="SFLD" id="SFLDS00055">
    <property type="entry name" value="Pyruvoyl-Dependent_Histidine/A"/>
    <property type="match status" value="1"/>
</dbReference>